<dbReference type="EMBL" id="JACHFR010000002">
    <property type="protein sequence ID" value="MBB5218827.1"/>
    <property type="molecule type" value="Genomic_DNA"/>
</dbReference>
<feature type="signal peptide" evidence="1">
    <location>
        <begin position="1"/>
        <end position="22"/>
    </location>
</feature>
<feature type="chain" id="PRO_5032659133" evidence="1">
    <location>
        <begin position="23"/>
        <end position="992"/>
    </location>
</feature>
<evidence type="ECO:0000313" key="3">
    <source>
        <dbReference type="Proteomes" id="UP000578697"/>
    </source>
</evidence>
<sequence>MKRFFIKSAVFAAVTLSVFSFFSCKDLFNMQIPKSVSVATDAEYNVNLGTMKYSLSDTLSTSAITEQMQESLGNSMQLYNYIQDDAADTEKDESDILSYVLHYPVYEVPVDIGSYLDDLDFDSVFSSADFGFNFDQTISVPSVSGTSTTPIGLDFMDEFKETIDENLSANSFTIDTCYEPGIKQELESNHGSISIVSEAEKIYYKTGSAIEITFEKTDSNACTEGFVFEGMGFLSSDGTSSDLGGSDWVSVKDGGTIEIPLDNAEGLPSEFYVCLKGKSSGGDLGTAHSYKVNIGLADGSDLLRVENIKKHSADFGIDPVDFQMEVSTSEMEGLFNSATISDGNIELSTSPISGWSGVDTEIEFNFAGNTISGSDITDGPSAATTLFDKVADISGTVITPSETPIAIGGTVTVEVYGATIDFTTDVSSLEIAYSYEINSLSDVEIDLTSPKYNNIQTSYSLSTDGTGSCIELTDQLTKYVKSITFGEQSGTSYYKHNSSGNLDNTIPAEGLGFKFTLVNTLDTDDLTINVNSNIMNYHLTKNLSTTSDSGESQTWVQYPEVDFTALNTSQKNYVDFTFEFANTTITLNSITLGQDYKLSLAFEKMLYDWDSVTLNSDGTSVDGENSLESFDLSSLLDGLSLDEESIKNINIATLPVFFYAQKPTSTDDSLSDILNALHLSGKISIDYTTTDSSGNTQNDSVYVLGSESSGENLNFMTDTVPWPADISTIIASDETAAALAAEGKVFDSEVLPYLNEANADKYSFTTDLADIINAYPETMNFKYSLALGGTNSDTVIYSQMLSNISSGGSGSESTVSDTSIKIDMAIILSFNLELKGDIVVDIMSFYKDDWATSDEDLLSRDSASTYEKYAEYCDAIDSFAMYYRIDNEVFNGLDFKAGIDDSYTGIQKEIDLSEGKLNTLSFSSREIEKILTTYPFHPSVTMTLTGGTESSPKDLTMSRKQMDSEDGAYLGASVKLKLDLSNRAYIKIWGED</sequence>
<protein>
    <submittedName>
        <fullName evidence="2">Uncharacterized protein</fullName>
    </submittedName>
</protein>
<evidence type="ECO:0000313" key="2">
    <source>
        <dbReference type="EMBL" id="MBB5218827.1"/>
    </source>
</evidence>
<dbReference type="Proteomes" id="UP000578697">
    <property type="component" value="Unassembled WGS sequence"/>
</dbReference>
<dbReference type="RefSeq" id="WP_184652266.1">
    <property type="nucleotide sequence ID" value="NZ_JACHFR010000002.1"/>
</dbReference>
<accession>A0A840SAT1</accession>
<name>A0A840SAT1_9SPIR</name>
<reference evidence="2 3" key="1">
    <citation type="submission" date="2020-08" db="EMBL/GenBank/DDBJ databases">
        <title>Genomic Encyclopedia of Type Strains, Phase IV (KMG-IV): sequencing the most valuable type-strain genomes for metagenomic binning, comparative biology and taxonomic classification.</title>
        <authorList>
            <person name="Goeker M."/>
        </authorList>
    </citation>
    <scope>NUCLEOTIDE SEQUENCE [LARGE SCALE GENOMIC DNA]</scope>
    <source>
        <strain evidence="2 3">DSM 103679</strain>
    </source>
</reference>
<keyword evidence="3" id="KW-1185">Reference proteome</keyword>
<dbReference type="PROSITE" id="PS51257">
    <property type="entry name" value="PROKAR_LIPOPROTEIN"/>
    <property type="match status" value="1"/>
</dbReference>
<keyword evidence="1" id="KW-0732">Signal</keyword>
<gene>
    <name evidence="2" type="ORF">HNP77_001196</name>
</gene>
<dbReference type="AlphaFoldDB" id="A0A840SAT1"/>
<proteinExistence type="predicted"/>
<organism evidence="2 3">
    <name type="scientific">Treponema rectale</name>
    <dbReference type="NCBI Taxonomy" id="744512"/>
    <lineage>
        <taxon>Bacteria</taxon>
        <taxon>Pseudomonadati</taxon>
        <taxon>Spirochaetota</taxon>
        <taxon>Spirochaetia</taxon>
        <taxon>Spirochaetales</taxon>
        <taxon>Treponemataceae</taxon>
        <taxon>Treponema</taxon>
    </lineage>
</organism>
<evidence type="ECO:0000256" key="1">
    <source>
        <dbReference type="SAM" id="SignalP"/>
    </source>
</evidence>
<comment type="caution">
    <text evidence="2">The sequence shown here is derived from an EMBL/GenBank/DDBJ whole genome shotgun (WGS) entry which is preliminary data.</text>
</comment>